<feature type="compositionally biased region" description="Low complexity" evidence="1">
    <location>
        <begin position="24"/>
        <end position="54"/>
    </location>
</feature>
<name>A0A427AP78_ENSVE</name>
<evidence type="ECO:0000313" key="3">
    <source>
        <dbReference type="Proteomes" id="UP000287651"/>
    </source>
</evidence>
<evidence type="ECO:0000313" key="2">
    <source>
        <dbReference type="EMBL" id="RRT78032.1"/>
    </source>
</evidence>
<dbReference type="AlphaFoldDB" id="A0A427AP78"/>
<feature type="region of interest" description="Disordered" evidence="1">
    <location>
        <begin position="1"/>
        <end position="160"/>
    </location>
</feature>
<feature type="compositionally biased region" description="Acidic residues" evidence="1">
    <location>
        <begin position="124"/>
        <end position="145"/>
    </location>
</feature>
<accession>A0A427AP78</accession>
<evidence type="ECO:0000256" key="1">
    <source>
        <dbReference type="SAM" id="MobiDB-lite"/>
    </source>
</evidence>
<sequence>MWTATRRSSPPSSLPPMNTTGSMASRRTSPPPASTTAASSTSATASPSASSPTSHIVGLTPSPSSSRLATWHMQHPLRPTTTTGFSATICRIPPPSLPQEDEDEEEEEGFSATICRIPPPSLPQEDEDEEEEEEEEEDGVGDADEPFLAGGGRSATTARTPLLAGGANHGRADPYGIASCILRLLFPLQKSRVRQRERENTVGEKRGG</sequence>
<dbReference type="EMBL" id="AMZH03001776">
    <property type="protein sequence ID" value="RRT78032.1"/>
    <property type="molecule type" value="Genomic_DNA"/>
</dbReference>
<organism evidence="2 3">
    <name type="scientific">Ensete ventricosum</name>
    <name type="common">Abyssinian banana</name>
    <name type="synonym">Musa ensete</name>
    <dbReference type="NCBI Taxonomy" id="4639"/>
    <lineage>
        <taxon>Eukaryota</taxon>
        <taxon>Viridiplantae</taxon>
        <taxon>Streptophyta</taxon>
        <taxon>Embryophyta</taxon>
        <taxon>Tracheophyta</taxon>
        <taxon>Spermatophyta</taxon>
        <taxon>Magnoliopsida</taxon>
        <taxon>Liliopsida</taxon>
        <taxon>Zingiberales</taxon>
        <taxon>Musaceae</taxon>
        <taxon>Ensete</taxon>
    </lineage>
</organism>
<gene>
    <name evidence="2" type="ORF">B296_00008746</name>
</gene>
<proteinExistence type="predicted"/>
<feature type="compositionally biased region" description="Acidic residues" evidence="1">
    <location>
        <begin position="99"/>
        <end position="109"/>
    </location>
</feature>
<dbReference type="Proteomes" id="UP000287651">
    <property type="component" value="Unassembled WGS sequence"/>
</dbReference>
<comment type="caution">
    <text evidence="2">The sequence shown here is derived from an EMBL/GenBank/DDBJ whole genome shotgun (WGS) entry which is preliminary data.</text>
</comment>
<protein>
    <submittedName>
        <fullName evidence="2">Uncharacterized protein</fullName>
    </submittedName>
</protein>
<reference evidence="2 3" key="1">
    <citation type="journal article" date="2014" name="Agronomy (Basel)">
        <title>A Draft Genome Sequence for Ensete ventricosum, the Drought-Tolerant Tree Against Hunger.</title>
        <authorList>
            <person name="Harrison J."/>
            <person name="Moore K.A."/>
            <person name="Paszkiewicz K."/>
            <person name="Jones T."/>
            <person name="Grant M."/>
            <person name="Ambacheew D."/>
            <person name="Muzemil S."/>
            <person name="Studholme D.J."/>
        </authorList>
    </citation>
    <scope>NUCLEOTIDE SEQUENCE [LARGE SCALE GENOMIC DNA]</scope>
</reference>